<comment type="similarity">
    <text evidence="8">Belongs to the TRAFAC class myosin-kinesin ATPase superfamily. Kinesin family. KIN-5/BimC subfamily.</text>
</comment>
<name>A0AAF0UF55_SOLVR</name>
<evidence type="ECO:0000256" key="1">
    <source>
        <dbReference type="ARBA" id="ARBA00004186"/>
    </source>
</evidence>
<keyword evidence="4 10" id="KW-0547">Nucleotide-binding</keyword>
<feature type="binding site" evidence="10">
    <location>
        <begin position="130"/>
        <end position="137"/>
    </location>
    <ligand>
        <name>ATP</name>
        <dbReference type="ChEBI" id="CHEBI:30616"/>
    </ligand>
</feature>
<dbReference type="PROSITE" id="PS50067">
    <property type="entry name" value="KINESIN_MOTOR_2"/>
    <property type="match status" value="1"/>
</dbReference>
<keyword evidence="7" id="KW-0206">Cytoskeleton</keyword>
<dbReference type="InterPro" id="IPR036961">
    <property type="entry name" value="Kinesin_motor_dom_sf"/>
</dbReference>
<keyword evidence="6 10" id="KW-0505">Motor protein</keyword>
<comment type="subcellular location">
    <subcellularLocation>
        <location evidence="1">Cytoplasm</location>
        <location evidence="1">Cytoskeleton</location>
        <location evidence="1">Spindle</location>
    </subcellularLocation>
</comment>
<dbReference type="InterPro" id="IPR047149">
    <property type="entry name" value="KIF11-like"/>
</dbReference>
<dbReference type="AlphaFoldDB" id="A0AAF0UF55"/>
<dbReference type="InterPro" id="IPR027417">
    <property type="entry name" value="P-loop_NTPase"/>
</dbReference>
<evidence type="ECO:0000313" key="14">
    <source>
        <dbReference type="Proteomes" id="UP001234989"/>
    </source>
</evidence>
<feature type="coiled-coil region" evidence="11">
    <location>
        <begin position="493"/>
        <end position="604"/>
    </location>
</feature>
<evidence type="ECO:0000256" key="10">
    <source>
        <dbReference type="PROSITE-ProRule" id="PRU00283"/>
    </source>
</evidence>
<dbReference type="GO" id="GO:0090307">
    <property type="term" value="P:mitotic spindle assembly"/>
    <property type="evidence" value="ECO:0007669"/>
    <property type="project" value="TreeGrafter"/>
</dbReference>
<dbReference type="GO" id="GO:0008574">
    <property type="term" value="F:plus-end-directed microtubule motor activity"/>
    <property type="evidence" value="ECO:0007669"/>
    <property type="project" value="TreeGrafter"/>
</dbReference>
<protein>
    <recommendedName>
        <fullName evidence="12">Kinesin motor domain-containing protein</fullName>
    </recommendedName>
</protein>
<dbReference type="InterPro" id="IPR001752">
    <property type="entry name" value="Kinesin_motor_dom"/>
</dbReference>
<feature type="domain" description="Kinesin motor" evidence="12">
    <location>
        <begin position="44"/>
        <end position="433"/>
    </location>
</feature>
<reference evidence="13" key="1">
    <citation type="submission" date="2023-08" db="EMBL/GenBank/DDBJ databases">
        <title>A de novo genome assembly of Solanum verrucosum Schlechtendal, a Mexican diploid species geographically isolated from the other diploid A-genome species in potato relatives.</title>
        <authorList>
            <person name="Hosaka K."/>
        </authorList>
    </citation>
    <scope>NUCLEOTIDE SEQUENCE</scope>
    <source>
        <tissue evidence="13">Young leaves</tissue>
    </source>
</reference>
<evidence type="ECO:0000256" key="4">
    <source>
        <dbReference type="ARBA" id="ARBA00022741"/>
    </source>
</evidence>
<dbReference type="Gene3D" id="3.40.850.10">
    <property type="entry name" value="Kinesin motor domain"/>
    <property type="match status" value="1"/>
</dbReference>
<dbReference type="InterPro" id="IPR047241">
    <property type="entry name" value="KIF11-like_kin_motor_dom"/>
</dbReference>
<dbReference type="Pfam" id="PF00225">
    <property type="entry name" value="Kinesin"/>
    <property type="match status" value="1"/>
</dbReference>
<dbReference type="InterPro" id="IPR019821">
    <property type="entry name" value="Kinesin_motor_CS"/>
</dbReference>
<dbReference type="Proteomes" id="UP001234989">
    <property type="component" value="Chromosome 9"/>
</dbReference>
<dbReference type="PANTHER" id="PTHR47970:SF14">
    <property type="entry name" value="125 KDA KINESIN-RELATED PROTEIN-LIKE ISOFORM X1"/>
    <property type="match status" value="1"/>
</dbReference>
<dbReference type="GO" id="GO:0008017">
    <property type="term" value="F:microtubule binding"/>
    <property type="evidence" value="ECO:0007669"/>
    <property type="project" value="InterPro"/>
</dbReference>
<evidence type="ECO:0000256" key="11">
    <source>
        <dbReference type="SAM" id="Coils"/>
    </source>
</evidence>
<comment type="function">
    <text evidence="9">Responsible for microtubule translocation. May be important for the organization of phragmoplast-specific arrays of microtubules. Plays an essential role in stabilizing the mitotic spindle. Required during mitotic cytokinesis.</text>
</comment>
<keyword evidence="2" id="KW-0963">Cytoplasm</keyword>
<evidence type="ECO:0000313" key="13">
    <source>
        <dbReference type="EMBL" id="WMV44842.1"/>
    </source>
</evidence>
<evidence type="ECO:0000256" key="7">
    <source>
        <dbReference type="ARBA" id="ARBA00023212"/>
    </source>
</evidence>
<dbReference type="GO" id="GO:0005524">
    <property type="term" value="F:ATP binding"/>
    <property type="evidence" value="ECO:0007669"/>
    <property type="project" value="UniProtKB-UniRule"/>
</dbReference>
<dbReference type="GO" id="GO:0051231">
    <property type="term" value="P:spindle elongation"/>
    <property type="evidence" value="ECO:0007669"/>
    <property type="project" value="TreeGrafter"/>
</dbReference>
<dbReference type="SUPFAM" id="SSF52540">
    <property type="entry name" value="P-loop containing nucleoside triphosphate hydrolases"/>
    <property type="match status" value="1"/>
</dbReference>
<dbReference type="PANTHER" id="PTHR47970">
    <property type="entry name" value="KINESIN-LIKE PROTEIN KIF11"/>
    <property type="match status" value="1"/>
</dbReference>
<proteinExistence type="inferred from homology"/>
<dbReference type="CDD" id="cd01364">
    <property type="entry name" value="KISc_BimC_Eg5"/>
    <property type="match status" value="1"/>
</dbReference>
<evidence type="ECO:0000259" key="12">
    <source>
        <dbReference type="PROSITE" id="PS50067"/>
    </source>
</evidence>
<dbReference type="GO" id="GO:0007018">
    <property type="term" value="P:microtubule-based movement"/>
    <property type="evidence" value="ECO:0007669"/>
    <property type="project" value="InterPro"/>
</dbReference>
<evidence type="ECO:0000256" key="6">
    <source>
        <dbReference type="ARBA" id="ARBA00023175"/>
    </source>
</evidence>
<evidence type="ECO:0000256" key="3">
    <source>
        <dbReference type="ARBA" id="ARBA00022701"/>
    </source>
</evidence>
<dbReference type="GO" id="GO:0005876">
    <property type="term" value="C:spindle microtubule"/>
    <property type="evidence" value="ECO:0007669"/>
    <property type="project" value="TreeGrafter"/>
</dbReference>
<feature type="coiled-coil region" evidence="11">
    <location>
        <begin position="724"/>
        <end position="751"/>
    </location>
</feature>
<dbReference type="EMBL" id="CP133620">
    <property type="protein sequence ID" value="WMV44842.1"/>
    <property type="molecule type" value="Genomic_DNA"/>
</dbReference>
<dbReference type="PROSITE" id="PS00411">
    <property type="entry name" value="KINESIN_MOTOR_1"/>
    <property type="match status" value="1"/>
</dbReference>
<keyword evidence="3" id="KW-0493">Microtubule</keyword>
<gene>
    <name evidence="13" type="ORF">MTR67_038227</name>
</gene>
<sequence>MDTPKSNHQRRSSSPFLMSQTLWSSTEKTCRSGLTRSNDEKGVNVKVVLRCRPPNEDEMQVKGPLVISCDELKQEVTATLNTTTKQINKTFLFDKVCGPSSQQKDFYDQSVSPLVNEALEGYTCTIFAYGQTGTGKTYTMEGEAIKEKVLSDSFFISPPLKCNHHFDRGGKILVAQLVSYLIFHLVGESSIPHLNEEFHKNAGVIPRAVQEIFDILESQKAEYTMKVAYIEIYNEEITDLLSLDEESKPIDEKQRKPLALMEDGKGAVFIRGLEEVTVSTADEIYKILEKGSANKHTAETLLNKQSNRSHSIFSITLHVKECTHEGLELIKCGKLNLVDLAGSENILRSGAKEGRAREAGEINKSLLTLGRVINALVDHSGHVPYRDSKLTRFLRDSLGGKTKTCIIATVSPSIQCLEETLSTLEYANRAKQIKNRPEVNQKLTKSALIKDLYVEMDCLKQELHAMREKNGIYIPQDRYLSEEAAHKAIVGKLKFTELDLESKNKKLIELQDLYDNQRQLTADSTEQLERTQRELKKAEQAFNDLEAQNRRAKEMIQEKDSLVSDVIKSEKEMTDKALELRDEVENAESEISSLFAKIEKGNSREERNRILVQSFRSKLTQQLEILKRKTAISVTKQEQQLNVILEDTQSFLATKRRATDELKVQLQKLKDKYNSDIQNLAVPAQDLHENSQLAFSKVNSEISKHSSAFTDLVGKISADVNAILNGLQGNIRELEVKINAFVRQEQQYQTRRYHEIQITSEVLLNFFKTLNTYISKLRLMDEKSQTINNQQLCTLEEKFEELAASEERQLIEKVAELILASSTKKKRLVQTAVNDLRECSNIKTRNLNAEFSDIQGCANSAYEEWTNYIESTESHHIEDSTRLEFWKSSLAGNIDCCLTKSEGIEDGWRNAQESLHSQETRTINSIDCIVKSAMESNGKIGTQFSSTVTSILEETAISKRNLLFVMESLLKLDHDECEKICSSIQPCVEDMKQMKDRHSSEVSEIAENAGKVLTDEYKVDEPSSSTLRRKRVNVPSRESIENLRTPFLEESLKSFQGNGIANRASRNVNATKGG</sequence>
<evidence type="ECO:0000256" key="2">
    <source>
        <dbReference type="ARBA" id="ARBA00022490"/>
    </source>
</evidence>
<evidence type="ECO:0000256" key="5">
    <source>
        <dbReference type="ARBA" id="ARBA00022840"/>
    </source>
</evidence>
<dbReference type="GO" id="GO:0072686">
    <property type="term" value="C:mitotic spindle"/>
    <property type="evidence" value="ECO:0007669"/>
    <property type="project" value="TreeGrafter"/>
</dbReference>
<dbReference type="SMART" id="SM00129">
    <property type="entry name" value="KISc"/>
    <property type="match status" value="1"/>
</dbReference>
<dbReference type="FunFam" id="3.40.850.10:FF:000019">
    <property type="entry name" value="Kinesin-like protein KIN-5D"/>
    <property type="match status" value="1"/>
</dbReference>
<keyword evidence="14" id="KW-1185">Reference proteome</keyword>
<accession>A0AAF0UF55</accession>
<evidence type="ECO:0000256" key="9">
    <source>
        <dbReference type="ARBA" id="ARBA00046159"/>
    </source>
</evidence>
<keyword evidence="11" id="KW-0175">Coiled coil</keyword>
<evidence type="ECO:0000256" key="8">
    <source>
        <dbReference type="ARBA" id="ARBA00034704"/>
    </source>
</evidence>
<keyword evidence="5 10" id="KW-0067">ATP-binding</keyword>
<organism evidence="13 14">
    <name type="scientific">Solanum verrucosum</name>
    <dbReference type="NCBI Taxonomy" id="315347"/>
    <lineage>
        <taxon>Eukaryota</taxon>
        <taxon>Viridiplantae</taxon>
        <taxon>Streptophyta</taxon>
        <taxon>Embryophyta</taxon>
        <taxon>Tracheophyta</taxon>
        <taxon>Spermatophyta</taxon>
        <taxon>Magnoliopsida</taxon>
        <taxon>eudicotyledons</taxon>
        <taxon>Gunneridae</taxon>
        <taxon>Pentapetalae</taxon>
        <taxon>asterids</taxon>
        <taxon>lamiids</taxon>
        <taxon>Solanales</taxon>
        <taxon>Solanaceae</taxon>
        <taxon>Solanoideae</taxon>
        <taxon>Solaneae</taxon>
        <taxon>Solanum</taxon>
    </lineage>
</organism>
<dbReference type="PRINTS" id="PR00380">
    <property type="entry name" value="KINESINHEAVY"/>
</dbReference>